<sequence length="195" mass="22081">MVDGFKKTWLFFPPDELQSMPELADVPSMPPSMAENLDLFARHGLDNNASLIGIDYPSRTLNVYFGEIPPECFEPKVMISTLREIGLPDPSEHMLGLGEHAFGIYVTLGWDSPRIQRVTYAVMTPDPASLPTRLDPTIERFVKSAPYTYDAADRRFVYAVTSSNDGEYCKLQSYYQWRPHMLHLMLLADSAEGLE</sequence>
<evidence type="ECO:0000256" key="1">
    <source>
        <dbReference type="ARBA" id="ARBA00005368"/>
    </source>
</evidence>
<dbReference type="EMBL" id="AP022871">
    <property type="protein sequence ID" value="BCB91829.1"/>
    <property type="molecule type" value="Genomic_DNA"/>
</dbReference>
<organism evidence="4 5">
    <name type="scientific">Phytohabitans suffuscus</name>
    <dbReference type="NCBI Taxonomy" id="624315"/>
    <lineage>
        <taxon>Bacteria</taxon>
        <taxon>Bacillati</taxon>
        <taxon>Actinomycetota</taxon>
        <taxon>Actinomycetes</taxon>
        <taxon>Micromonosporales</taxon>
        <taxon>Micromonosporaceae</taxon>
    </lineage>
</organism>
<keyword evidence="5" id="KW-1185">Reference proteome</keyword>
<reference evidence="4 5" key="1">
    <citation type="submission" date="2020-03" db="EMBL/GenBank/DDBJ databases">
        <title>Whole genome shotgun sequence of Phytohabitans suffuscus NBRC 105367.</title>
        <authorList>
            <person name="Komaki H."/>
            <person name="Tamura T."/>
        </authorList>
    </citation>
    <scope>NUCLEOTIDE SEQUENCE [LARGE SCALE GENOMIC DNA]</scope>
    <source>
        <strain evidence="4 5">NBRC 105367</strain>
    </source>
</reference>
<evidence type="ECO:0000313" key="5">
    <source>
        <dbReference type="Proteomes" id="UP000503011"/>
    </source>
</evidence>
<evidence type="ECO:0000256" key="3">
    <source>
        <dbReference type="ARBA" id="ARBA00022679"/>
    </source>
</evidence>
<protein>
    <submittedName>
        <fullName evidence="4">Uncharacterized protein</fullName>
    </submittedName>
</protein>
<name>A0A6F8Z0I7_9ACTN</name>
<dbReference type="SFLD" id="SFLDS00036">
    <property type="entry name" value="Aromatic_Prenyltransferase"/>
    <property type="match status" value="1"/>
</dbReference>
<accession>A0A6F8Z0I7</accession>
<dbReference type="InterPro" id="IPR036239">
    <property type="entry name" value="PrenylTrfase-like_sf"/>
</dbReference>
<dbReference type="GO" id="GO:0004659">
    <property type="term" value="F:prenyltransferase activity"/>
    <property type="evidence" value="ECO:0007669"/>
    <property type="project" value="UniProtKB-KW"/>
</dbReference>
<evidence type="ECO:0000313" key="4">
    <source>
        <dbReference type="EMBL" id="BCB91829.1"/>
    </source>
</evidence>
<dbReference type="AlphaFoldDB" id="A0A6F8Z0I7"/>
<gene>
    <name evidence="4" type="ORF">Psuf_091420</name>
</gene>
<dbReference type="Pfam" id="PF11468">
    <property type="entry name" value="PTase_Orf2"/>
    <property type="match status" value="1"/>
</dbReference>
<comment type="similarity">
    <text evidence="1">Belongs to the aromatic prenyltransferase family.</text>
</comment>
<dbReference type="InterPro" id="IPR033964">
    <property type="entry name" value="ABBA"/>
</dbReference>
<dbReference type="SUPFAM" id="SSF143492">
    <property type="entry name" value="Prenyltransferase-like"/>
    <property type="match status" value="1"/>
</dbReference>
<proteinExistence type="inferred from homology"/>
<dbReference type="SFLD" id="SFLDG01163">
    <property type="entry name" value="II"/>
    <property type="match status" value="1"/>
</dbReference>
<dbReference type="InterPro" id="IPR020965">
    <property type="entry name" value="Prenyltransferase_CloQ"/>
</dbReference>
<keyword evidence="3" id="KW-0808">Transferase</keyword>
<evidence type="ECO:0000256" key="2">
    <source>
        <dbReference type="ARBA" id="ARBA00022602"/>
    </source>
</evidence>
<dbReference type="Proteomes" id="UP000503011">
    <property type="component" value="Chromosome"/>
</dbReference>
<dbReference type="KEGG" id="psuu:Psuf_091420"/>
<reference evidence="4 5" key="2">
    <citation type="submission" date="2020-03" db="EMBL/GenBank/DDBJ databases">
        <authorList>
            <person name="Ichikawa N."/>
            <person name="Kimura A."/>
            <person name="Kitahashi Y."/>
            <person name="Uohara A."/>
        </authorList>
    </citation>
    <scope>NUCLEOTIDE SEQUENCE [LARGE SCALE GENOMIC DNA]</scope>
    <source>
        <strain evidence="4 5">NBRC 105367</strain>
    </source>
</reference>
<keyword evidence="2" id="KW-0637">Prenyltransferase</keyword>